<comment type="similarity">
    <text evidence="1 4">Belongs to the D-isomer specific 2-hydroxyacid dehydrogenase family.</text>
</comment>
<dbReference type="InterPro" id="IPR036291">
    <property type="entry name" value="NAD(P)-bd_dom_sf"/>
</dbReference>
<evidence type="ECO:0000259" key="6">
    <source>
        <dbReference type="Pfam" id="PF02826"/>
    </source>
</evidence>
<dbReference type="RefSeq" id="WP_259865914.1">
    <property type="nucleotide sequence ID" value="NZ_JAMQJZ010000013.1"/>
</dbReference>
<keyword evidence="8" id="KW-1185">Reference proteome</keyword>
<proteinExistence type="inferred from homology"/>
<name>A0A9X3WQT9_9BACI</name>
<evidence type="ECO:0000313" key="8">
    <source>
        <dbReference type="Proteomes" id="UP001145072"/>
    </source>
</evidence>
<dbReference type="GO" id="GO:0016616">
    <property type="term" value="F:oxidoreductase activity, acting on the CH-OH group of donors, NAD or NADP as acceptor"/>
    <property type="evidence" value="ECO:0007669"/>
    <property type="project" value="InterPro"/>
</dbReference>
<evidence type="ECO:0000256" key="1">
    <source>
        <dbReference type="ARBA" id="ARBA00005854"/>
    </source>
</evidence>
<evidence type="ECO:0000256" key="3">
    <source>
        <dbReference type="ARBA" id="ARBA00023027"/>
    </source>
</evidence>
<reference evidence="7" key="1">
    <citation type="submission" date="2022-06" db="EMBL/GenBank/DDBJ databases">
        <title>Aquibacillus sp. a new bacterium isolated from soil saline samples.</title>
        <authorList>
            <person name="Galisteo C."/>
            <person name="De La Haba R."/>
            <person name="Sanchez-Porro C."/>
            <person name="Ventosa A."/>
        </authorList>
    </citation>
    <scope>NUCLEOTIDE SEQUENCE</scope>
    <source>
        <strain evidence="7">JCM 12387</strain>
    </source>
</reference>
<dbReference type="PANTHER" id="PTHR43333">
    <property type="entry name" value="2-HACID_DH_C DOMAIN-CONTAINING PROTEIN"/>
    <property type="match status" value="1"/>
</dbReference>
<accession>A0A9X3WQT9</accession>
<dbReference type="Proteomes" id="UP001145072">
    <property type="component" value="Unassembled WGS sequence"/>
</dbReference>
<evidence type="ECO:0000256" key="4">
    <source>
        <dbReference type="RuleBase" id="RU003719"/>
    </source>
</evidence>
<evidence type="ECO:0000256" key="2">
    <source>
        <dbReference type="ARBA" id="ARBA00023002"/>
    </source>
</evidence>
<dbReference type="CDD" id="cd05300">
    <property type="entry name" value="2-Hacid_dh_1"/>
    <property type="match status" value="1"/>
</dbReference>
<sequence length="316" mass="36036">MLVLSTTTEIKQSCQSLIDTYPDIEFQFYENIEQAMEELPEAEVLVTYGEDLNEEIIAKATKLKWIMVISAGLEEMPLAAISERNILVTNARGIHKVQMAEYAIGMLLQVYRNTKVVIENQQQHHWDRNIPVDEISRKTMLVVGAGAIGQELARLAKAFRMKTIGVSKSGAQKEHFDQVHTMDELSGILPEVDFVISILPSTDETIDYYQAEHFSQMKKTAVFLNMGRGNAVKSEILIDALDQKELAHVVLDVFEQEPLPKNHPLWGHPNVTLTPHISSRTPYYIPRAIEIFEQNFKKYMLGETNYINKIDLKRGY</sequence>
<dbReference type="InterPro" id="IPR006139">
    <property type="entry name" value="D-isomer_2_OHA_DH_cat_dom"/>
</dbReference>
<dbReference type="Pfam" id="PF00389">
    <property type="entry name" value="2-Hacid_dh"/>
    <property type="match status" value="1"/>
</dbReference>
<keyword evidence="3" id="KW-0520">NAD</keyword>
<dbReference type="SUPFAM" id="SSF52283">
    <property type="entry name" value="Formate/glycerate dehydrogenase catalytic domain-like"/>
    <property type="match status" value="1"/>
</dbReference>
<dbReference type="Pfam" id="PF02826">
    <property type="entry name" value="2-Hacid_dh_C"/>
    <property type="match status" value="1"/>
</dbReference>
<protein>
    <submittedName>
        <fullName evidence="7">D-2-hydroxyacid dehydrogenase</fullName>
    </submittedName>
</protein>
<keyword evidence="2 4" id="KW-0560">Oxidoreductase</keyword>
<dbReference type="AlphaFoldDB" id="A0A9X3WQT9"/>
<dbReference type="SUPFAM" id="SSF51735">
    <property type="entry name" value="NAD(P)-binding Rossmann-fold domains"/>
    <property type="match status" value="1"/>
</dbReference>
<feature type="domain" description="D-isomer specific 2-hydroxyacid dehydrogenase NAD-binding" evidence="6">
    <location>
        <begin position="104"/>
        <end position="278"/>
    </location>
</feature>
<gene>
    <name evidence="7" type="ORF">NC661_14950</name>
</gene>
<organism evidence="7 8">
    <name type="scientific">Aquibacillus koreensis</name>
    <dbReference type="NCBI Taxonomy" id="279446"/>
    <lineage>
        <taxon>Bacteria</taxon>
        <taxon>Bacillati</taxon>
        <taxon>Bacillota</taxon>
        <taxon>Bacilli</taxon>
        <taxon>Bacillales</taxon>
        <taxon>Bacillaceae</taxon>
        <taxon>Aquibacillus</taxon>
    </lineage>
</organism>
<dbReference type="GO" id="GO:0051287">
    <property type="term" value="F:NAD binding"/>
    <property type="evidence" value="ECO:0007669"/>
    <property type="project" value="InterPro"/>
</dbReference>
<dbReference type="EMBL" id="JAMQJZ010000013">
    <property type="protein sequence ID" value="MDC3421669.1"/>
    <property type="molecule type" value="Genomic_DNA"/>
</dbReference>
<dbReference type="FunFam" id="3.40.50.720:FF:000363">
    <property type="entry name" value="D-isomer specific 2-hydroxyacid dehydrogenase"/>
    <property type="match status" value="1"/>
</dbReference>
<evidence type="ECO:0000313" key="7">
    <source>
        <dbReference type="EMBL" id="MDC3421669.1"/>
    </source>
</evidence>
<dbReference type="PANTHER" id="PTHR43333:SF1">
    <property type="entry name" value="D-ISOMER SPECIFIC 2-HYDROXYACID DEHYDROGENASE NAD-BINDING DOMAIN-CONTAINING PROTEIN"/>
    <property type="match status" value="1"/>
</dbReference>
<dbReference type="InterPro" id="IPR006140">
    <property type="entry name" value="D-isomer_DH_NAD-bd"/>
</dbReference>
<dbReference type="Gene3D" id="3.40.50.720">
    <property type="entry name" value="NAD(P)-binding Rossmann-like Domain"/>
    <property type="match status" value="2"/>
</dbReference>
<comment type="caution">
    <text evidence="7">The sequence shown here is derived from an EMBL/GenBank/DDBJ whole genome shotgun (WGS) entry which is preliminary data.</text>
</comment>
<feature type="domain" description="D-isomer specific 2-hydroxyacid dehydrogenase catalytic" evidence="5">
    <location>
        <begin position="9"/>
        <end position="303"/>
    </location>
</feature>
<evidence type="ECO:0000259" key="5">
    <source>
        <dbReference type="Pfam" id="PF00389"/>
    </source>
</evidence>